<dbReference type="GO" id="GO:0005886">
    <property type="term" value="C:plasma membrane"/>
    <property type="evidence" value="ECO:0007669"/>
    <property type="project" value="UniProtKB-SubCell"/>
</dbReference>
<accession>A0A6S6RZ96</accession>
<evidence type="ECO:0000256" key="3">
    <source>
        <dbReference type="ARBA" id="ARBA00022692"/>
    </source>
</evidence>
<gene>
    <name evidence="8" type="ORF">HELGO_WM30095</name>
</gene>
<keyword evidence="2" id="KW-1003">Cell membrane</keyword>
<feature type="transmembrane region" description="Helical" evidence="6">
    <location>
        <begin position="210"/>
        <end position="229"/>
    </location>
</feature>
<evidence type="ECO:0000259" key="7">
    <source>
        <dbReference type="Pfam" id="PF00892"/>
    </source>
</evidence>
<dbReference type="PANTHER" id="PTHR32322:SF18">
    <property type="entry name" value="S-ADENOSYLMETHIONINE_S-ADENOSYLHOMOCYSTEINE TRANSPORTER"/>
    <property type="match status" value="1"/>
</dbReference>
<evidence type="ECO:0000256" key="2">
    <source>
        <dbReference type="ARBA" id="ARBA00022475"/>
    </source>
</evidence>
<name>A0A6S6RZ96_9BACT</name>
<sequence>MTKEREGELLMIGLTVLEAWFPILSIVAMSYVGALHTYMYSLMIALVFYVAIMYKRKRFVELKNKAAYKDLLLTTFLITTIFTLVFIGMRYTTAGNMAVIVFLQVLFSYLYFNVLGKEKMHKTHLVGAFVMGVGALIILIPENFILNKGDWLILISTALAPILNLYQKRARQYCSAETILGFRTIVGLPFVALLAYLFEPAVTLDNFMLALPYIFIIATAVFVASKIMWIEALNRISITKLSAMLAVLPVMTLFFAYLYLDEVPTTAQMIGIVPVIIGGYLITKPIKEAKKDVI</sequence>
<organism evidence="8">
    <name type="scientific">uncultured Sulfurovum sp</name>
    <dbReference type="NCBI Taxonomy" id="269237"/>
    <lineage>
        <taxon>Bacteria</taxon>
        <taxon>Pseudomonadati</taxon>
        <taxon>Campylobacterota</taxon>
        <taxon>Epsilonproteobacteria</taxon>
        <taxon>Campylobacterales</taxon>
        <taxon>Sulfurovaceae</taxon>
        <taxon>Sulfurovum</taxon>
        <taxon>environmental samples</taxon>
    </lineage>
</organism>
<feature type="transmembrane region" description="Helical" evidence="6">
    <location>
        <begin position="241"/>
        <end position="260"/>
    </location>
</feature>
<feature type="transmembrane region" description="Helical" evidence="6">
    <location>
        <begin position="266"/>
        <end position="283"/>
    </location>
</feature>
<evidence type="ECO:0000313" key="8">
    <source>
        <dbReference type="EMBL" id="CAA6799151.1"/>
    </source>
</evidence>
<feature type="transmembrane region" description="Helical" evidence="6">
    <location>
        <begin position="124"/>
        <end position="145"/>
    </location>
</feature>
<keyword evidence="4 6" id="KW-1133">Transmembrane helix</keyword>
<evidence type="ECO:0000256" key="1">
    <source>
        <dbReference type="ARBA" id="ARBA00004651"/>
    </source>
</evidence>
<feature type="transmembrane region" description="Helical" evidence="6">
    <location>
        <begin position="151"/>
        <end position="167"/>
    </location>
</feature>
<keyword evidence="5 6" id="KW-0472">Membrane</keyword>
<evidence type="ECO:0000256" key="6">
    <source>
        <dbReference type="SAM" id="Phobius"/>
    </source>
</evidence>
<feature type="transmembrane region" description="Helical" evidence="6">
    <location>
        <begin position="66"/>
        <end position="87"/>
    </location>
</feature>
<evidence type="ECO:0000256" key="5">
    <source>
        <dbReference type="ARBA" id="ARBA00023136"/>
    </source>
</evidence>
<feature type="transmembrane region" description="Helical" evidence="6">
    <location>
        <begin position="9"/>
        <end position="32"/>
    </location>
</feature>
<dbReference type="InterPro" id="IPR000620">
    <property type="entry name" value="EamA_dom"/>
</dbReference>
<feature type="domain" description="EamA" evidence="7">
    <location>
        <begin position="148"/>
        <end position="283"/>
    </location>
</feature>
<evidence type="ECO:0000256" key="4">
    <source>
        <dbReference type="ARBA" id="ARBA00022989"/>
    </source>
</evidence>
<dbReference type="InterPro" id="IPR050638">
    <property type="entry name" value="AA-Vitamin_Transporters"/>
</dbReference>
<keyword evidence="3 6" id="KW-0812">Transmembrane</keyword>
<dbReference type="SUPFAM" id="SSF103481">
    <property type="entry name" value="Multidrug resistance efflux transporter EmrE"/>
    <property type="match status" value="2"/>
</dbReference>
<dbReference type="InterPro" id="IPR037185">
    <property type="entry name" value="EmrE-like"/>
</dbReference>
<proteinExistence type="predicted"/>
<feature type="transmembrane region" description="Helical" evidence="6">
    <location>
        <begin position="179"/>
        <end position="198"/>
    </location>
</feature>
<comment type="subcellular location">
    <subcellularLocation>
        <location evidence="1">Cell membrane</location>
        <topology evidence="1">Multi-pass membrane protein</topology>
    </subcellularLocation>
</comment>
<dbReference type="PANTHER" id="PTHR32322">
    <property type="entry name" value="INNER MEMBRANE TRANSPORTER"/>
    <property type="match status" value="1"/>
</dbReference>
<protein>
    <submittedName>
        <fullName evidence="8">EamA family transporter</fullName>
    </submittedName>
</protein>
<feature type="domain" description="EamA" evidence="7">
    <location>
        <begin position="7"/>
        <end position="139"/>
    </location>
</feature>
<dbReference type="EMBL" id="CACVAP010000014">
    <property type="protein sequence ID" value="CAA6799151.1"/>
    <property type="molecule type" value="Genomic_DNA"/>
</dbReference>
<feature type="transmembrane region" description="Helical" evidence="6">
    <location>
        <begin position="38"/>
        <end position="54"/>
    </location>
</feature>
<reference evidence="8" key="1">
    <citation type="submission" date="2020-01" db="EMBL/GenBank/DDBJ databases">
        <authorList>
            <person name="Meier V. D."/>
            <person name="Meier V D."/>
        </authorList>
    </citation>
    <scope>NUCLEOTIDE SEQUENCE</scope>
    <source>
        <strain evidence="8">HLG_WM_MAG_06</strain>
    </source>
</reference>
<dbReference type="Pfam" id="PF00892">
    <property type="entry name" value="EamA"/>
    <property type="match status" value="2"/>
</dbReference>
<feature type="transmembrane region" description="Helical" evidence="6">
    <location>
        <begin position="93"/>
        <end position="112"/>
    </location>
</feature>
<dbReference type="AlphaFoldDB" id="A0A6S6RZ96"/>